<comment type="similarity">
    <text evidence="9">Belongs to the DEAD box helicase family.</text>
</comment>
<dbReference type="Pfam" id="PF00270">
    <property type="entry name" value="DEAD"/>
    <property type="match status" value="1"/>
</dbReference>
<feature type="domain" description="Helicase ATP-binding" evidence="11">
    <location>
        <begin position="395"/>
        <end position="616"/>
    </location>
</feature>
<proteinExistence type="inferred from homology"/>
<dbReference type="InterPro" id="IPR014001">
    <property type="entry name" value="Helicase_ATP-bd"/>
</dbReference>
<dbReference type="GO" id="GO:0005730">
    <property type="term" value="C:nucleolus"/>
    <property type="evidence" value="ECO:0007669"/>
    <property type="project" value="UniProtKB-SubCell"/>
</dbReference>
<comment type="catalytic activity">
    <reaction evidence="9">
        <text>ATP + H2O = ADP + phosphate + H(+)</text>
        <dbReference type="Rhea" id="RHEA:13065"/>
        <dbReference type="ChEBI" id="CHEBI:15377"/>
        <dbReference type="ChEBI" id="CHEBI:15378"/>
        <dbReference type="ChEBI" id="CHEBI:30616"/>
        <dbReference type="ChEBI" id="CHEBI:43474"/>
        <dbReference type="ChEBI" id="CHEBI:456216"/>
        <dbReference type="EC" id="3.6.4.13"/>
    </reaction>
</comment>
<dbReference type="GO" id="GO:0005524">
    <property type="term" value="F:ATP binding"/>
    <property type="evidence" value="ECO:0007669"/>
    <property type="project" value="UniProtKB-UniRule"/>
</dbReference>
<dbReference type="GO" id="GO:0003723">
    <property type="term" value="F:RNA binding"/>
    <property type="evidence" value="ECO:0007669"/>
    <property type="project" value="UniProtKB-UniRule"/>
</dbReference>
<reference evidence="13" key="1">
    <citation type="submission" date="2020-12" db="EMBL/GenBank/DDBJ databases">
        <title>Metabolic potential, ecology and presence of endohyphal bacteria is reflected in genomic diversity of Mucoromycotina.</title>
        <authorList>
            <person name="Muszewska A."/>
            <person name="Okrasinska A."/>
            <person name="Steczkiewicz K."/>
            <person name="Drgas O."/>
            <person name="Orlowska M."/>
            <person name="Perlinska-Lenart U."/>
            <person name="Aleksandrzak-Piekarczyk T."/>
            <person name="Szatraj K."/>
            <person name="Zielenkiewicz U."/>
            <person name="Pilsyk S."/>
            <person name="Malc E."/>
            <person name="Mieczkowski P."/>
            <person name="Kruszewska J.S."/>
            <person name="Biernat P."/>
            <person name="Pawlowska J."/>
        </authorList>
    </citation>
    <scope>NUCLEOTIDE SEQUENCE</scope>
    <source>
        <strain evidence="13">CBS 226.32</strain>
    </source>
</reference>
<dbReference type="PROSITE" id="PS51192">
    <property type="entry name" value="HELICASE_ATP_BIND_1"/>
    <property type="match status" value="1"/>
</dbReference>
<evidence type="ECO:0000259" key="12">
    <source>
        <dbReference type="PROSITE" id="PS51194"/>
    </source>
</evidence>
<dbReference type="GO" id="GO:0016787">
    <property type="term" value="F:hydrolase activity"/>
    <property type="evidence" value="ECO:0007669"/>
    <property type="project" value="UniProtKB-KW"/>
</dbReference>
<dbReference type="AlphaFoldDB" id="A0A8H7V2J8"/>
<protein>
    <recommendedName>
        <fullName evidence="9">ATP-dependent RNA helicase</fullName>
        <ecNumber evidence="9">3.6.4.13</ecNumber>
    </recommendedName>
</protein>
<sequence>MQSIQPFVQLKRTLPSIYTRRCFLHSTIFKRQEEQERRPKEYELRVGYAIATLQDDIPHFFSKGLPEHSIYSTDIVLSDPHYTKLSIHGRTAYLGIAQMLKWSTSLYFDDVLLEITKMRALPDDVKIDDDYDNNDDVLSSSSSVIPFSSINQTEQDIKSRGIVKRLEVRWKLQGTKNATFFQPEPRIRHIEGVFIYKFDNQGYIGEHRIQRIVPPPSRRVLLLHSLGISIFFTIYKMDDDGILLNFSTTPKVAKTPEIKQGNTRGVQKTHVAKTPIAQTVNSEGAPQSTSTEAPVTEEEAAALATSGLAPGTKVLHGRAQIASSLFSSNPIIPTTYRKKTINTREGASNAPTDSSSFTGIGIQSDLADHLVNKFNVTTPTNVQAKAIPVLMGPASPLHKEDVDVVVQAETGSGKTLTYLLPIVNRLISASTAPKNAIKQTEQPFGDRMVGTVAIILTPTRELAQQVLGVLTTIVSLPRPKDENVRRLHWIVPGIVIGGDSKAKEKARLRKGVNVLVSTPGRLLDHLENTKSFDISNLKWLVLDEADRLLDLGFEETLKKIMNIIDDRTKQGGSLKYKQLMTSKFWPKKRQTVLCSATLRDDVKELAGWSLVNPAFVSGTDSKRDASKILNTDTTMSTLKDEDEEEMKFTTPNQLKQSYTIVPAKLRLITLLALLRSCFYDKRQKKNIDSKVIVFFSCCDSVDFHYDLFANAGKPVMDEDSDDENDDEDDETKIMKKALDKIVGKGEAKKFTKQLTGNNKNFKSNRSDDVASAFEDEDDKKNKKVVEEASQISTLLLEKPVFRLHGDLNQQIRSKTFAEFSKAKSGVLFCTDVAARGLDLPNVDRIIQYDVPTDLKDYVHRAGRTARLGKAGEAMLFLLPSEMDYLDILKAQDLFPESVTMETILKNIAEYQDDFQTPAQDLQNTMENYILSDESHVMLARKAFWSTCRAYATHPAAEKHIFHVKRLHLGHLAKSFALREAPSNIHEKTKGKKRKDAKNERMPGMKKFEGKEKPTGPRKNINNPLKRNFDHAGEFAIASAASMLEGPTTKKKKKNNGKK</sequence>
<dbReference type="SUPFAM" id="SSF52540">
    <property type="entry name" value="P-loop containing nucleoside triphosphate hydrolases"/>
    <property type="match status" value="2"/>
</dbReference>
<evidence type="ECO:0000256" key="6">
    <source>
        <dbReference type="ARBA" id="ARBA00022806"/>
    </source>
</evidence>
<evidence type="ECO:0000313" key="13">
    <source>
        <dbReference type="EMBL" id="KAG2204860.1"/>
    </source>
</evidence>
<keyword evidence="3" id="KW-0698">rRNA processing</keyword>
<dbReference type="EMBL" id="JAEPRC010000188">
    <property type="protein sequence ID" value="KAG2204860.1"/>
    <property type="molecule type" value="Genomic_DNA"/>
</dbReference>
<keyword evidence="8 9" id="KW-0694">RNA-binding</keyword>
<dbReference type="Gene3D" id="3.40.50.300">
    <property type="entry name" value="P-loop containing nucleotide triphosphate hydrolases"/>
    <property type="match status" value="2"/>
</dbReference>
<evidence type="ECO:0000256" key="8">
    <source>
        <dbReference type="ARBA" id="ARBA00022884"/>
    </source>
</evidence>
<evidence type="ECO:0000256" key="9">
    <source>
        <dbReference type="RuleBase" id="RU365068"/>
    </source>
</evidence>
<dbReference type="InterPro" id="IPR018790">
    <property type="entry name" value="DUF2358"/>
</dbReference>
<keyword evidence="6 9" id="KW-0347">Helicase</keyword>
<keyword evidence="5 9" id="KW-0378">Hydrolase</keyword>
<dbReference type="InterPro" id="IPR025313">
    <property type="entry name" value="SPB4-like_CTE"/>
</dbReference>
<dbReference type="PANTHER" id="PTHR24031">
    <property type="entry name" value="RNA HELICASE"/>
    <property type="match status" value="1"/>
</dbReference>
<dbReference type="CDD" id="cd17949">
    <property type="entry name" value="DEADc_DDX31"/>
    <property type="match status" value="1"/>
</dbReference>
<dbReference type="SMART" id="SM00490">
    <property type="entry name" value="HELICc"/>
    <property type="match status" value="1"/>
</dbReference>
<evidence type="ECO:0000256" key="3">
    <source>
        <dbReference type="ARBA" id="ARBA00022552"/>
    </source>
</evidence>
<dbReference type="Pfam" id="PF13959">
    <property type="entry name" value="CTE_SPB4"/>
    <property type="match status" value="1"/>
</dbReference>
<dbReference type="EC" id="3.6.4.13" evidence="9"/>
<comment type="caution">
    <text evidence="13">The sequence shown here is derived from an EMBL/GenBank/DDBJ whole genome shotgun (WGS) entry which is preliminary data.</text>
</comment>
<evidence type="ECO:0000256" key="1">
    <source>
        <dbReference type="ARBA" id="ARBA00004604"/>
    </source>
</evidence>
<dbReference type="Proteomes" id="UP000650833">
    <property type="component" value="Unassembled WGS sequence"/>
</dbReference>
<accession>A0A8H7V2J8</accession>
<evidence type="ECO:0000313" key="14">
    <source>
        <dbReference type="Proteomes" id="UP000650833"/>
    </source>
</evidence>
<dbReference type="Pfam" id="PF10184">
    <property type="entry name" value="DUF2358"/>
    <property type="match status" value="1"/>
</dbReference>
<dbReference type="SMART" id="SM01178">
    <property type="entry name" value="DUF4217"/>
    <property type="match status" value="1"/>
</dbReference>
<keyword evidence="14" id="KW-1185">Reference proteome</keyword>
<dbReference type="OrthoDB" id="422663at2759"/>
<evidence type="ECO:0000256" key="2">
    <source>
        <dbReference type="ARBA" id="ARBA00022517"/>
    </source>
</evidence>
<dbReference type="InterPro" id="IPR011545">
    <property type="entry name" value="DEAD/DEAH_box_helicase_dom"/>
</dbReference>
<dbReference type="GO" id="GO:0003724">
    <property type="term" value="F:RNA helicase activity"/>
    <property type="evidence" value="ECO:0007669"/>
    <property type="project" value="UniProtKB-EC"/>
</dbReference>
<feature type="domain" description="Helicase C-terminal" evidence="12">
    <location>
        <begin position="753"/>
        <end position="929"/>
    </location>
</feature>
<comment type="subcellular location">
    <subcellularLocation>
        <location evidence="1">Nucleus</location>
        <location evidence="1">Nucleolus</location>
    </subcellularLocation>
</comment>
<dbReference type="Pfam" id="PF00271">
    <property type="entry name" value="Helicase_C"/>
    <property type="match status" value="1"/>
</dbReference>
<dbReference type="InterPro" id="IPR001650">
    <property type="entry name" value="Helicase_C-like"/>
</dbReference>
<keyword evidence="7 9" id="KW-0067">ATP-binding</keyword>
<dbReference type="SMART" id="SM00487">
    <property type="entry name" value="DEXDc"/>
    <property type="match status" value="1"/>
</dbReference>
<organism evidence="13 14">
    <name type="scientific">Mucor plumbeus</name>
    <dbReference type="NCBI Taxonomy" id="97098"/>
    <lineage>
        <taxon>Eukaryota</taxon>
        <taxon>Fungi</taxon>
        <taxon>Fungi incertae sedis</taxon>
        <taxon>Mucoromycota</taxon>
        <taxon>Mucoromycotina</taxon>
        <taxon>Mucoromycetes</taxon>
        <taxon>Mucorales</taxon>
        <taxon>Mucorineae</taxon>
        <taxon>Mucoraceae</taxon>
        <taxon>Mucor</taxon>
    </lineage>
</organism>
<dbReference type="InterPro" id="IPR000629">
    <property type="entry name" value="RNA-helicase_DEAD-box_CS"/>
</dbReference>
<comment type="domain">
    <text evidence="9">The Q motif is unique to and characteristic of the DEAD box family of RNA helicases and controls ATP binding and hydrolysis.</text>
</comment>
<dbReference type="GO" id="GO:0006364">
    <property type="term" value="P:rRNA processing"/>
    <property type="evidence" value="ECO:0007669"/>
    <property type="project" value="UniProtKB-KW"/>
</dbReference>
<evidence type="ECO:0000256" key="5">
    <source>
        <dbReference type="ARBA" id="ARBA00022801"/>
    </source>
</evidence>
<name>A0A8H7V2J8_9FUNG</name>
<evidence type="ECO:0000259" key="11">
    <source>
        <dbReference type="PROSITE" id="PS51192"/>
    </source>
</evidence>
<feature type="compositionally biased region" description="Basic and acidic residues" evidence="10">
    <location>
        <begin position="996"/>
        <end position="1014"/>
    </location>
</feature>
<gene>
    <name evidence="13" type="ORF">INT46_010988</name>
</gene>
<dbReference type="PROSITE" id="PS51194">
    <property type="entry name" value="HELICASE_CTER"/>
    <property type="match status" value="1"/>
</dbReference>
<evidence type="ECO:0000256" key="4">
    <source>
        <dbReference type="ARBA" id="ARBA00022741"/>
    </source>
</evidence>
<evidence type="ECO:0000256" key="10">
    <source>
        <dbReference type="SAM" id="MobiDB-lite"/>
    </source>
</evidence>
<feature type="region of interest" description="Disordered" evidence="10">
    <location>
        <begin position="981"/>
        <end position="1027"/>
    </location>
</feature>
<keyword evidence="4 9" id="KW-0547">Nucleotide-binding</keyword>
<dbReference type="InterPro" id="IPR027417">
    <property type="entry name" value="P-loop_NTPase"/>
</dbReference>
<dbReference type="CDD" id="cd18787">
    <property type="entry name" value="SF2_C_DEAD"/>
    <property type="match status" value="1"/>
</dbReference>
<dbReference type="PROSITE" id="PS00039">
    <property type="entry name" value="DEAD_ATP_HELICASE"/>
    <property type="match status" value="1"/>
</dbReference>
<keyword evidence="2" id="KW-0690">Ribosome biogenesis</keyword>
<evidence type="ECO:0000256" key="7">
    <source>
        <dbReference type="ARBA" id="ARBA00022840"/>
    </source>
</evidence>
<comment type="function">
    <text evidence="9">RNA helicase.</text>
</comment>